<proteinExistence type="predicted"/>
<dbReference type="AlphaFoldDB" id="A0A5Q0UFP8"/>
<gene>
    <name evidence="1" type="ORF">LC1Nh_0112</name>
</gene>
<reference evidence="2" key="1">
    <citation type="submission" date="2019-05" db="EMBL/GenBank/DDBJ databases">
        <title>Candidatus Nanohalobium constans, a novel model system to study the DPANN nano-sized archaea: genomic and physiological characterization of a nanoarchaeon co-cultured with its chitinotrophic host.</title>
        <authorList>
            <person name="La Cono V."/>
            <person name="Arcadi E."/>
            <person name="Crisafi F."/>
            <person name="Denaro R."/>
            <person name="La Spada G."/>
            <person name="Messina E."/>
            <person name="Smedile F."/>
            <person name="Toshchakov S.V."/>
            <person name="Shevchenko M.A."/>
            <person name="Golyshin P.N."/>
            <person name="Golyshina O.V."/>
            <person name="Ferrer M."/>
            <person name="Rohde M."/>
            <person name="Mushegian A."/>
            <person name="Sorokin D.Y."/>
            <person name="Giuliano L."/>
            <person name="Yakimov M.M."/>
        </authorList>
    </citation>
    <scope>NUCLEOTIDE SEQUENCE [LARGE SCALE GENOMIC DNA]</scope>
    <source>
        <strain evidence="2">LC1Nh</strain>
    </source>
</reference>
<name>A0A5Q0UFP8_9ARCH</name>
<dbReference type="KEGG" id="ncon:LC1Nh_0112"/>
<evidence type="ECO:0000313" key="1">
    <source>
        <dbReference type="EMBL" id="QGA80020.1"/>
    </source>
</evidence>
<keyword evidence="2" id="KW-1185">Reference proteome</keyword>
<protein>
    <submittedName>
        <fullName evidence="1">Uncharacterized protein</fullName>
    </submittedName>
</protein>
<sequence>MNKQNFLESELPQLQELFYEKKKSTEESLERDKAGPHARVIPEFFLELGREFLQAGRGMDDRDSAKGLFISAALLGEFAYETVDKHSYQVLLEQLNGASLGAEPDIDPFINLKSIEKAIREDPRKEIEDSEAYWKEKRQDLPSNYPNCDHGLPIHFLECAKLMLETAEASNNSALANSLAISAKYTVMNIERTYEKDAMLKYYEYLRG</sequence>
<evidence type="ECO:0000313" key="2">
    <source>
        <dbReference type="Proteomes" id="UP000377803"/>
    </source>
</evidence>
<dbReference type="RefSeq" id="WP_153549757.1">
    <property type="nucleotide sequence ID" value="NZ_CP040089.1"/>
</dbReference>
<dbReference type="Proteomes" id="UP000377803">
    <property type="component" value="Chromosome"/>
</dbReference>
<organism evidence="1 2">
    <name type="scientific">Candidatus Nanohalobium constans</name>
    <dbReference type="NCBI Taxonomy" id="2565781"/>
    <lineage>
        <taxon>Archaea</taxon>
        <taxon>Candidatus Nanohalarchaeota</taxon>
        <taxon>Candidatus Nanohalobia</taxon>
        <taxon>Candidatus Nanohalobiales</taxon>
        <taxon>Candidatus Nanohalobiaceae</taxon>
        <taxon>Candidatus Nanohalobium</taxon>
    </lineage>
</organism>
<dbReference type="GeneID" id="42364492"/>
<dbReference type="EMBL" id="CP040089">
    <property type="protein sequence ID" value="QGA80020.1"/>
    <property type="molecule type" value="Genomic_DNA"/>
</dbReference>
<accession>A0A5Q0UFP8</accession>